<dbReference type="AlphaFoldDB" id="A0A9X1NV49"/>
<accession>A0A9X1NV49</accession>
<evidence type="ECO:0000259" key="1">
    <source>
        <dbReference type="Pfam" id="PF11412"/>
    </source>
</evidence>
<dbReference type="InterPro" id="IPR028250">
    <property type="entry name" value="DsbDN"/>
</dbReference>
<dbReference type="EMBL" id="JAJOZR010000012">
    <property type="protein sequence ID" value="MCD7110945.1"/>
    <property type="molecule type" value="Genomic_DNA"/>
</dbReference>
<protein>
    <recommendedName>
        <fullName evidence="1">Thiol:disulfide interchange protein DsbD N-terminal domain-containing protein</fullName>
    </recommendedName>
</protein>
<reference evidence="2" key="1">
    <citation type="submission" date="2021-12" db="EMBL/GenBank/DDBJ databases">
        <authorList>
            <person name="Li Y."/>
        </authorList>
    </citation>
    <scope>NUCLEOTIDE SEQUENCE</scope>
    <source>
        <strain evidence="2">DKSPLA3</strain>
    </source>
</reference>
<comment type="caution">
    <text evidence="2">The sequence shown here is derived from an EMBL/GenBank/DDBJ whole genome shotgun (WGS) entry which is preliminary data.</text>
</comment>
<keyword evidence="3" id="KW-1185">Reference proteome</keyword>
<evidence type="ECO:0000313" key="2">
    <source>
        <dbReference type="EMBL" id="MCD7110945.1"/>
    </source>
</evidence>
<dbReference type="RefSeq" id="WP_231816070.1">
    <property type="nucleotide sequence ID" value="NZ_JAJOZR010000012.1"/>
</dbReference>
<evidence type="ECO:0000313" key="3">
    <source>
        <dbReference type="Proteomes" id="UP001139089"/>
    </source>
</evidence>
<feature type="domain" description="Thiol:disulfide interchange protein DsbD N-terminal" evidence="1">
    <location>
        <begin position="64"/>
        <end position="171"/>
    </location>
</feature>
<proteinExistence type="predicted"/>
<sequence length="303" mass="31387">MALPMIGRLTLQSLTHSARVATLATVFFFAAAAGGGVAFAARSAWVETVGGGIRLVTGARLADGTLPAMLEIRLEPGWRTYWTNPGSSGIPPEVTITGSGPGAGSLVYSGLRLPAPRRFAEGNLDYTGYDRPVAFPLLLTSDAGRDLTLKAAVFLGICRSICIPVQAELDLPLAADTPDNPLDTARVRAAFAALPAAPMPDFEVVQAMFDVPAQAIALAVRLPAGAALSDVFLAAPSGYVFHPMESQVGADGLTRVRIGAKVPAKASAAPNDGTPGDGEIQATISVRIGAESRAIETPLVFKR</sequence>
<name>A0A9X1NV49_9HYPH</name>
<gene>
    <name evidence="2" type="ORF">LRX75_18075</name>
</gene>
<dbReference type="Pfam" id="PF11412">
    <property type="entry name" value="DsbD_N"/>
    <property type="match status" value="1"/>
</dbReference>
<dbReference type="Proteomes" id="UP001139089">
    <property type="component" value="Unassembled WGS sequence"/>
</dbReference>
<organism evidence="2 3">
    <name type="scientific">Rhizobium quercicola</name>
    <dbReference type="NCBI Taxonomy" id="2901226"/>
    <lineage>
        <taxon>Bacteria</taxon>
        <taxon>Pseudomonadati</taxon>
        <taxon>Pseudomonadota</taxon>
        <taxon>Alphaproteobacteria</taxon>
        <taxon>Hyphomicrobiales</taxon>
        <taxon>Rhizobiaceae</taxon>
        <taxon>Rhizobium/Agrobacterium group</taxon>
        <taxon>Rhizobium</taxon>
    </lineage>
</organism>